<keyword evidence="3" id="KW-1185">Reference proteome</keyword>
<reference evidence="2" key="1">
    <citation type="journal article" date="2020" name="Fungal Divers.">
        <title>Resolving the Mortierellaceae phylogeny through synthesis of multi-gene phylogenetics and phylogenomics.</title>
        <authorList>
            <person name="Vandepol N."/>
            <person name="Liber J."/>
            <person name="Desiro A."/>
            <person name="Na H."/>
            <person name="Kennedy M."/>
            <person name="Barry K."/>
            <person name="Grigoriev I.V."/>
            <person name="Miller A.N."/>
            <person name="O'Donnell K."/>
            <person name="Stajich J.E."/>
            <person name="Bonito G."/>
        </authorList>
    </citation>
    <scope>NUCLEOTIDE SEQUENCE</scope>
    <source>
        <strain evidence="2">MES-2147</strain>
    </source>
</reference>
<evidence type="ECO:0000313" key="2">
    <source>
        <dbReference type="EMBL" id="KAF9981360.1"/>
    </source>
</evidence>
<feature type="region of interest" description="Disordered" evidence="1">
    <location>
        <begin position="139"/>
        <end position="158"/>
    </location>
</feature>
<sequence length="316" mass="34927">MPALLESTRNYLKSSTKIGRRLSNNRESNASEGSLHDIPTNLETLKQQPQQQHQRRYSSQSRLSSLFNFEGRNRSSVSSEDRAAVNGALTRKSEAETPDQPPQQDNKKKRRSGSSQKSTQSLPATAVSHSSLQMDDALRARSPTLSASSKKTTQGSTATSMYDVQAHVWHRNLLEESIMHSLKLGYAEPSSTSRSAKRAATDRSRKAAAVDRVNSPYQMVNSSTTNITHSFTSFTLELPEDQVAQVLSSSAVPHLFKIKNSDSRLRGRRDSNASHVLHTGPSPSPRVLTGKTVTRHLEFKENMNPRHTPQVVVAAV</sequence>
<feature type="compositionally biased region" description="Basic and acidic residues" evidence="1">
    <location>
        <begin position="199"/>
        <end position="209"/>
    </location>
</feature>
<gene>
    <name evidence="2" type="ORF">BGZ65_004037</name>
</gene>
<dbReference type="AlphaFoldDB" id="A0A9P6M934"/>
<evidence type="ECO:0000313" key="3">
    <source>
        <dbReference type="Proteomes" id="UP000749646"/>
    </source>
</evidence>
<proteinExistence type="predicted"/>
<feature type="region of interest" description="Disordered" evidence="1">
    <location>
        <begin position="16"/>
        <end position="130"/>
    </location>
</feature>
<protein>
    <submittedName>
        <fullName evidence="2">Uncharacterized protein</fullName>
    </submittedName>
</protein>
<feature type="compositionally biased region" description="Basic and acidic residues" evidence="1">
    <location>
        <begin position="263"/>
        <end position="272"/>
    </location>
</feature>
<dbReference type="OrthoDB" id="2405996at2759"/>
<feature type="compositionally biased region" description="Polar residues" evidence="1">
    <location>
        <begin position="143"/>
        <end position="158"/>
    </location>
</feature>
<dbReference type="EMBL" id="JAAAHW010003711">
    <property type="protein sequence ID" value="KAF9981360.1"/>
    <property type="molecule type" value="Genomic_DNA"/>
</dbReference>
<accession>A0A9P6M934</accession>
<name>A0A9P6M934_9FUNG</name>
<feature type="compositionally biased region" description="Low complexity" evidence="1">
    <location>
        <begin position="47"/>
        <end position="65"/>
    </location>
</feature>
<feature type="region of interest" description="Disordered" evidence="1">
    <location>
        <begin position="187"/>
        <end position="209"/>
    </location>
</feature>
<feature type="region of interest" description="Disordered" evidence="1">
    <location>
        <begin position="263"/>
        <end position="287"/>
    </location>
</feature>
<organism evidence="2 3">
    <name type="scientific">Modicella reniformis</name>
    <dbReference type="NCBI Taxonomy" id="1440133"/>
    <lineage>
        <taxon>Eukaryota</taxon>
        <taxon>Fungi</taxon>
        <taxon>Fungi incertae sedis</taxon>
        <taxon>Mucoromycota</taxon>
        <taxon>Mortierellomycotina</taxon>
        <taxon>Mortierellomycetes</taxon>
        <taxon>Mortierellales</taxon>
        <taxon>Mortierellaceae</taxon>
        <taxon>Modicella</taxon>
    </lineage>
</organism>
<evidence type="ECO:0000256" key="1">
    <source>
        <dbReference type="SAM" id="MobiDB-lite"/>
    </source>
</evidence>
<dbReference type="Proteomes" id="UP000749646">
    <property type="component" value="Unassembled WGS sequence"/>
</dbReference>
<comment type="caution">
    <text evidence="2">The sequence shown here is derived from an EMBL/GenBank/DDBJ whole genome shotgun (WGS) entry which is preliminary data.</text>
</comment>